<dbReference type="Proteomes" id="UP000826775">
    <property type="component" value="Chromosome"/>
</dbReference>
<protein>
    <submittedName>
        <fullName evidence="1">Uncharacterized protein</fullName>
    </submittedName>
</protein>
<dbReference type="RefSeq" id="WP_221279239.1">
    <property type="nucleotide sequence ID" value="NZ_AP024814.1"/>
</dbReference>
<dbReference type="EMBL" id="AP024814">
    <property type="protein sequence ID" value="BCZ17967.1"/>
    <property type="molecule type" value="Genomic_DNA"/>
</dbReference>
<organism evidence="1 2">
    <name type="scientific">Helicobacter gastrocanis</name>
    <dbReference type="NCBI Taxonomy" id="2849641"/>
    <lineage>
        <taxon>Bacteria</taxon>
        <taxon>Pseudomonadati</taxon>
        <taxon>Campylobacterota</taxon>
        <taxon>Epsilonproteobacteria</taxon>
        <taxon>Campylobacterales</taxon>
        <taxon>Helicobacteraceae</taxon>
        <taxon>Helicobacter</taxon>
    </lineage>
</organism>
<proteinExistence type="predicted"/>
<name>A0ABM7SDU5_9HELI</name>
<gene>
    <name evidence="1" type="ORF">NHP190003_12490</name>
</gene>
<sequence length="62" mass="6779">MVAPRPYKLKCPCGYSKIVALKSDVLSPADLMAVSSTCPKCGKAMQKVPLGLFGQIFRMFQK</sequence>
<evidence type="ECO:0000313" key="1">
    <source>
        <dbReference type="EMBL" id="BCZ17967.1"/>
    </source>
</evidence>
<accession>A0ABM7SDU5</accession>
<reference evidence="1 2" key="1">
    <citation type="submission" date="2021-07" db="EMBL/GenBank/DDBJ databases">
        <title>Novel Helicobacter sp. Isolated from a dog.</title>
        <authorList>
            <person name="Rimbara E."/>
            <person name="Suzuki M."/>
        </authorList>
    </citation>
    <scope>NUCLEOTIDE SEQUENCE [LARGE SCALE GENOMIC DNA]</scope>
    <source>
        <strain evidence="2">NHP19-003</strain>
    </source>
</reference>
<evidence type="ECO:0000313" key="2">
    <source>
        <dbReference type="Proteomes" id="UP000826775"/>
    </source>
</evidence>
<keyword evidence="2" id="KW-1185">Reference proteome</keyword>